<gene>
    <name evidence="3" type="ORF">HOLDEFILI_01547</name>
</gene>
<dbReference type="Proteomes" id="UP000005950">
    <property type="component" value="Unassembled WGS sequence"/>
</dbReference>
<proteinExistence type="predicted"/>
<feature type="region of interest" description="Disordered" evidence="1">
    <location>
        <begin position="145"/>
        <end position="169"/>
    </location>
</feature>
<evidence type="ECO:0000256" key="2">
    <source>
        <dbReference type="SAM" id="Phobius"/>
    </source>
</evidence>
<keyword evidence="2" id="KW-0472">Membrane</keyword>
<organism evidence="3 4">
    <name type="scientific">Holdemania filiformis DSM 12042</name>
    <dbReference type="NCBI Taxonomy" id="545696"/>
    <lineage>
        <taxon>Bacteria</taxon>
        <taxon>Bacillati</taxon>
        <taxon>Bacillota</taxon>
        <taxon>Erysipelotrichia</taxon>
        <taxon>Erysipelotrichales</taxon>
        <taxon>Erysipelotrichaceae</taxon>
        <taxon>Holdemania</taxon>
    </lineage>
</organism>
<keyword evidence="2" id="KW-1133">Transmembrane helix</keyword>
<reference evidence="3 4" key="2">
    <citation type="submission" date="2009-02" db="EMBL/GenBank/DDBJ databases">
        <title>Draft genome sequence of Holdemania filiformis DSM 12042.</title>
        <authorList>
            <person name="Sudarsanam P."/>
            <person name="Ley R."/>
            <person name="Guruge J."/>
            <person name="Turnbaugh P.J."/>
            <person name="Mahowald M."/>
            <person name="Liep D."/>
            <person name="Gordon J."/>
        </authorList>
    </citation>
    <scope>NUCLEOTIDE SEQUENCE [LARGE SCALE GENOMIC DNA]</scope>
    <source>
        <strain evidence="3 4">DSM 12042</strain>
    </source>
</reference>
<feature type="transmembrane region" description="Helical" evidence="2">
    <location>
        <begin position="59"/>
        <end position="80"/>
    </location>
</feature>
<evidence type="ECO:0000256" key="1">
    <source>
        <dbReference type="SAM" id="MobiDB-lite"/>
    </source>
</evidence>
<sequence>MIVLFEIIQKLKKMISKDPERNLLCLIVLVLSLFLPGLLQLCINEREMFLLLDPIRVLLYALTFSVPMYAVCFSAELIYTAKYLGQADLRECSLSAGIGSILSLCILILMVHWIYSIPVDLLASYLLFMILNILACRLSCKKAGRRKPAEDPNQTIESNQENSESAHQD</sequence>
<feature type="transmembrane region" description="Helical" evidence="2">
    <location>
        <begin position="121"/>
        <end position="140"/>
    </location>
</feature>
<keyword evidence="2" id="KW-0812">Transmembrane</keyword>
<reference evidence="3 4" key="1">
    <citation type="submission" date="2008-12" db="EMBL/GenBank/DDBJ databases">
        <authorList>
            <person name="Fulton L."/>
            <person name="Clifton S."/>
            <person name="Fulton B."/>
            <person name="Xu J."/>
            <person name="Minx P."/>
            <person name="Pepin K.H."/>
            <person name="Johnson M."/>
            <person name="Bhonagiri V."/>
            <person name="Nash W.E."/>
            <person name="Mardis E.R."/>
            <person name="Wilson R.K."/>
        </authorList>
    </citation>
    <scope>NUCLEOTIDE SEQUENCE [LARGE SCALE GENOMIC DNA]</scope>
    <source>
        <strain evidence="3 4">DSM 12042</strain>
    </source>
</reference>
<dbReference type="STRING" id="545696.HOLDEFILI_01547"/>
<evidence type="ECO:0000313" key="4">
    <source>
        <dbReference type="Proteomes" id="UP000005950"/>
    </source>
</evidence>
<comment type="caution">
    <text evidence="3">The sequence shown here is derived from an EMBL/GenBank/DDBJ whole genome shotgun (WGS) entry which is preliminary data.</text>
</comment>
<name>B9Y6V4_9FIRM</name>
<protein>
    <submittedName>
        <fullName evidence="3">Uncharacterized protein</fullName>
    </submittedName>
</protein>
<accession>B9Y6V4</accession>
<feature type="transmembrane region" description="Helical" evidence="2">
    <location>
        <begin position="21"/>
        <end position="39"/>
    </location>
</feature>
<dbReference type="EMBL" id="ACCF01000088">
    <property type="protein sequence ID" value="EEF68257.1"/>
    <property type="molecule type" value="Genomic_DNA"/>
</dbReference>
<feature type="transmembrane region" description="Helical" evidence="2">
    <location>
        <begin position="92"/>
        <end position="115"/>
    </location>
</feature>
<evidence type="ECO:0000313" key="3">
    <source>
        <dbReference type="EMBL" id="EEF68257.1"/>
    </source>
</evidence>
<dbReference type="AlphaFoldDB" id="B9Y6V4"/>
<feature type="compositionally biased region" description="Polar residues" evidence="1">
    <location>
        <begin position="152"/>
        <end position="163"/>
    </location>
</feature>
<dbReference type="HOGENOM" id="CLU_1576350_0_0_9"/>